<dbReference type="GO" id="GO:0008270">
    <property type="term" value="F:zinc ion binding"/>
    <property type="evidence" value="ECO:0007669"/>
    <property type="project" value="UniProtKB-KW"/>
</dbReference>
<comment type="subcellular location">
    <subcellularLocation>
        <location evidence="1">Host cell</location>
    </subcellularLocation>
    <subcellularLocation>
        <location evidence="2">Secreted</location>
    </subcellularLocation>
</comment>
<feature type="region of interest" description="Disordered" evidence="5">
    <location>
        <begin position="221"/>
        <end position="258"/>
    </location>
</feature>
<dbReference type="Pfam" id="PF20147">
    <property type="entry name" value="Crinkler"/>
    <property type="match status" value="1"/>
</dbReference>
<evidence type="ECO:0000313" key="8">
    <source>
        <dbReference type="Proteomes" id="UP000789759"/>
    </source>
</evidence>
<dbReference type="PROSITE" id="PS50089">
    <property type="entry name" value="ZF_RING_2"/>
    <property type="match status" value="1"/>
</dbReference>
<name>A0A9N9DKI6_9GLOM</name>
<keyword evidence="8" id="KW-1185">Reference proteome</keyword>
<evidence type="ECO:0000256" key="5">
    <source>
        <dbReference type="SAM" id="MobiDB-lite"/>
    </source>
</evidence>
<organism evidence="7 8">
    <name type="scientific">Cetraspora pellucida</name>
    <dbReference type="NCBI Taxonomy" id="1433469"/>
    <lineage>
        <taxon>Eukaryota</taxon>
        <taxon>Fungi</taxon>
        <taxon>Fungi incertae sedis</taxon>
        <taxon>Mucoromycota</taxon>
        <taxon>Glomeromycotina</taxon>
        <taxon>Glomeromycetes</taxon>
        <taxon>Diversisporales</taxon>
        <taxon>Gigasporaceae</taxon>
        <taxon>Cetraspora</taxon>
    </lineage>
</organism>
<dbReference type="GO" id="GO:0043657">
    <property type="term" value="C:host cell"/>
    <property type="evidence" value="ECO:0007669"/>
    <property type="project" value="UniProtKB-SubCell"/>
</dbReference>
<keyword evidence="3" id="KW-0964">Secreted</keyword>
<dbReference type="Proteomes" id="UP000789759">
    <property type="component" value="Unassembled WGS sequence"/>
</dbReference>
<evidence type="ECO:0000256" key="1">
    <source>
        <dbReference type="ARBA" id="ARBA00004340"/>
    </source>
</evidence>
<evidence type="ECO:0000256" key="2">
    <source>
        <dbReference type="ARBA" id="ARBA00004613"/>
    </source>
</evidence>
<evidence type="ECO:0000259" key="6">
    <source>
        <dbReference type="PROSITE" id="PS50089"/>
    </source>
</evidence>
<dbReference type="SUPFAM" id="SSF57850">
    <property type="entry name" value="RING/U-box"/>
    <property type="match status" value="1"/>
</dbReference>
<keyword evidence="4" id="KW-0863">Zinc-finger</keyword>
<evidence type="ECO:0000313" key="7">
    <source>
        <dbReference type="EMBL" id="CAG8639713.1"/>
    </source>
</evidence>
<dbReference type="AlphaFoldDB" id="A0A9N9DKI6"/>
<dbReference type="InterPro" id="IPR045379">
    <property type="entry name" value="Crinkler_N"/>
</dbReference>
<dbReference type="InterPro" id="IPR001841">
    <property type="entry name" value="Znf_RING"/>
</dbReference>
<feature type="compositionally biased region" description="Acidic residues" evidence="5">
    <location>
        <begin position="221"/>
        <end position="235"/>
    </location>
</feature>
<dbReference type="OrthoDB" id="2388273at2759"/>
<dbReference type="GO" id="GO:0005576">
    <property type="term" value="C:extracellular region"/>
    <property type="evidence" value="ECO:0007669"/>
    <property type="project" value="UniProtKB-SubCell"/>
</dbReference>
<dbReference type="CDD" id="cd16448">
    <property type="entry name" value="RING-H2"/>
    <property type="match status" value="1"/>
</dbReference>
<evidence type="ECO:0000256" key="4">
    <source>
        <dbReference type="PROSITE-ProRule" id="PRU00175"/>
    </source>
</evidence>
<comment type="caution">
    <text evidence="7">The sequence shown here is derived from an EMBL/GenBank/DDBJ whole genome shotgun (WGS) entry which is preliminary data.</text>
</comment>
<feature type="domain" description="RING-type" evidence="6">
    <location>
        <begin position="160"/>
        <end position="214"/>
    </location>
</feature>
<keyword evidence="4" id="KW-0862">Zinc</keyword>
<keyword evidence="4" id="KW-0479">Metal-binding</keyword>
<reference evidence="7" key="1">
    <citation type="submission" date="2021-06" db="EMBL/GenBank/DDBJ databases">
        <authorList>
            <person name="Kallberg Y."/>
            <person name="Tangrot J."/>
            <person name="Rosling A."/>
        </authorList>
    </citation>
    <scope>NUCLEOTIDE SEQUENCE</scope>
    <source>
        <strain evidence="7">FL966</strain>
    </source>
</reference>
<sequence>MSTSTFTSTAPINNIKNLVYNILKTFKDGIIKGKKITELGPCSECDNDILISPLKAFTYLACRHFFHRLCIEKKLLLIVPNTCLFLNYGKNVEILDQANPLGTVSNLPLTNPKKASQSTEISPLIGKTFVLSSPPIRILPIWMEGIEDTATQQVKSNLRCAKCSEDFSSCLLLIGFLWFSLQLQGPLKPLIYLTCKHIIHYNCIDNPQKLCPICPSTNMEPEEEEEMSVDGEEQPDTSNKKCSNEGIDVNSSSPKKKAKKAVRREDLFILKKLIKELSVPIPQQSSSGSIISLQTFSDIDINSVNFRELENKIINAEDGNKKTILEMIHVYYYFGKGYRLWFDHYKKTYSEDMSNSLVNDKIREHFPDQDKVSETNLRKRKEKAIKIFKLFDEVGREGKIYCIKSFSVSTILRLGMDNIDYVKAKQDIKHVGVCGSSTNFPAKNLSNIRLVCFVHGEAEEDIFPIVIDNNTTVENLGVEIRNVRRDLNQKNFDLYEVLEKDPEDTGL</sequence>
<proteinExistence type="predicted"/>
<gene>
    <name evidence="7" type="ORF">CPELLU_LOCUS8796</name>
</gene>
<accession>A0A9N9DKI6</accession>
<evidence type="ECO:0000256" key="3">
    <source>
        <dbReference type="ARBA" id="ARBA00022525"/>
    </source>
</evidence>
<protein>
    <submittedName>
        <fullName evidence="7">23044_t:CDS:1</fullName>
    </submittedName>
</protein>
<dbReference type="SMART" id="SM00184">
    <property type="entry name" value="RING"/>
    <property type="match status" value="2"/>
</dbReference>
<dbReference type="EMBL" id="CAJVQA010006393">
    <property type="protein sequence ID" value="CAG8639713.1"/>
    <property type="molecule type" value="Genomic_DNA"/>
</dbReference>